<dbReference type="AlphaFoldDB" id="G0P981"/>
<keyword evidence="2" id="KW-1185">Reference proteome</keyword>
<evidence type="ECO:0000313" key="1">
    <source>
        <dbReference type="EMBL" id="EGT48407.1"/>
    </source>
</evidence>
<proteinExistence type="predicted"/>
<organism evidence="2">
    <name type="scientific">Caenorhabditis brenneri</name>
    <name type="common">Nematode worm</name>
    <dbReference type="NCBI Taxonomy" id="135651"/>
    <lineage>
        <taxon>Eukaryota</taxon>
        <taxon>Metazoa</taxon>
        <taxon>Ecdysozoa</taxon>
        <taxon>Nematoda</taxon>
        <taxon>Chromadorea</taxon>
        <taxon>Rhabditida</taxon>
        <taxon>Rhabditina</taxon>
        <taxon>Rhabditomorpha</taxon>
        <taxon>Rhabditoidea</taxon>
        <taxon>Rhabditidae</taxon>
        <taxon>Peloderinae</taxon>
        <taxon>Caenorhabditis</taxon>
    </lineage>
</organism>
<dbReference type="HOGENOM" id="CLU_2456772_0_0_1"/>
<dbReference type="STRING" id="135651.G0P981"/>
<name>G0P981_CAEBE</name>
<protein>
    <submittedName>
        <fullName evidence="1">Uncharacterized protein</fullName>
    </submittedName>
</protein>
<dbReference type="InParanoid" id="G0P981"/>
<reference evidence="2" key="1">
    <citation type="submission" date="2011-07" db="EMBL/GenBank/DDBJ databases">
        <authorList>
            <consortium name="Caenorhabditis brenneri Sequencing and Analysis Consortium"/>
            <person name="Wilson R.K."/>
        </authorList>
    </citation>
    <scope>NUCLEOTIDE SEQUENCE [LARGE SCALE GENOMIC DNA]</scope>
    <source>
        <strain evidence="2">PB2801</strain>
    </source>
</reference>
<accession>G0P981</accession>
<sequence length="89" mass="11076">MGGERVFQCFAAYSFSYHRSVYDEHAGERRPLVDDDRSQRYRREQFQRQQQQHYWLQQQQRQQTQYRQYPDYGVGFFESKCFKSRDAFI</sequence>
<evidence type="ECO:0000313" key="2">
    <source>
        <dbReference type="Proteomes" id="UP000008068"/>
    </source>
</evidence>
<dbReference type="Proteomes" id="UP000008068">
    <property type="component" value="Unassembled WGS sequence"/>
</dbReference>
<gene>
    <name evidence="1" type="ORF">CAEBREN_29514</name>
</gene>
<dbReference type="EMBL" id="GL380147">
    <property type="protein sequence ID" value="EGT48407.1"/>
    <property type="molecule type" value="Genomic_DNA"/>
</dbReference>